<dbReference type="AlphaFoldDB" id="A0A9E7R4E8"/>
<dbReference type="GeneID" id="74941279"/>
<keyword evidence="1" id="KW-0472">Membrane</keyword>
<dbReference type="KEGG" id="ssai:N0B31_02615"/>
<dbReference type="InterPro" id="IPR056613">
    <property type="entry name" value="DUF7287"/>
</dbReference>
<name>A0A9E7R4E8_9EURY</name>
<dbReference type="EMBL" id="CP104003">
    <property type="protein sequence ID" value="UWM55183.1"/>
    <property type="molecule type" value="Genomic_DNA"/>
</dbReference>
<accession>A0A9E7R4E8</accession>
<dbReference type="Proteomes" id="UP001057580">
    <property type="component" value="Chromosome"/>
</dbReference>
<sequence>MRAQTTLDFAIGMSVFLLAVVFVFTFVPGILEPFEAGPQEETAVADRVASQLVQSSMADPAEPYVLGLPCTNGFFNATAAGDVACGFDTSADLTAGDRLSDRVGVTDRQRLQVTVEGDVDGDGDVHALCFDNDDKKIVEVTDSECGEAVADDRTTNTDVLYTLGDTPSDTQAVVTAQRTVEVDGYTATVVVEVW</sequence>
<proteinExistence type="predicted"/>
<dbReference type="Pfam" id="PF23958">
    <property type="entry name" value="DUF7287"/>
    <property type="match status" value="1"/>
</dbReference>
<keyword evidence="1" id="KW-0812">Transmembrane</keyword>
<organism evidence="2 3">
    <name type="scientific">Salinirubellus salinus</name>
    <dbReference type="NCBI Taxonomy" id="1364945"/>
    <lineage>
        <taxon>Archaea</taxon>
        <taxon>Methanobacteriati</taxon>
        <taxon>Methanobacteriota</taxon>
        <taxon>Stenosarchaea group</taxon>
        <taxon>Halobacteria</taxon>
        <taxon>Halobacteriales</taxon>
        <taxon>Natronomonadaceae</taxon>
        <taxon>Salinirubellus</taxon>
    </lineage>
</organism>
<evidence type="ECO:0000256" key="1">
    <source>
        <dbReference type="SAM" id="Phobius"/>
    </source>
</evidence>
<evidence type="ECO:0000313" key="3">
    <source>
        <dbReference type="Proteomes" id="UP001057580"/>
    </source>
</evidence>
<dbReference type="RefSeq" id="WP_260594235.1">
    <property type="nucleotide sequence ID" value="NZ_CP104003.1"/>
</dbReference>
<evidence type="ECO:0000313" key="2">
    <source>
        <dbReference type="EMBL" id="UWM55183.1"/>
    </source>
</evidence>
<keyword evidence="3" id="KW-1185">Reference proteome</keyword>
<reference evidence="2" key="1">
    <citation type="submission" date="2022-09" db="EMBL/GenBank/DDBJ databases">
        <title>Diverse halophilic archaea isolated from saline environments.</title>
        <authorList>
            <person name="Cui H.-L."/>
        </authorList>
    </citation>
    <scope>NUCLEOTIDE SEQUENCE</scope>
    <source>
        <strain evidence="2">ZS-35-S2</strain>
    </source>
</reference>
<feature type="transmembrane region" description="Helical" evidence="1">
    <location>
        <begin position="7"/>
        <end position="31"/>
    </location>
</feature>
<keyword evidence="1" id="KW-1133">Transmembrane helix</keyword>
<gene>
    <name evidence="2" type="ORF">N0B31_02615</name>
</gene>
<protein>
    <submittedName>
        <fullName evidence="2">Uncharacterized protein</fullName>
    </submittedName>
</protein>